<sequence length="53" mass="5475">MTEILTTHAGSLPRTPELIEANASRPVAEDGITPVRDEGFDAVLAAAVDSVVA</sequence>
<gene>
    <name evidence="1" type="ORF">FM110_07220</name>
</gene>
<accession>A0A1X6X0R6</accession>
<protein>
    <submittedName>
        <fullName evidence="1">Putative epoxyalkane:coenzyme M transferase</fullName>
    </submittedName>
</protein>
<dbReference type="EMBL" id="FWFG01000064">
    <property type="protein sequence ID" value="SLM91924.1"/>
    <property type="molecule type" value="Genomic_DNA"/>
</dbReference>
<dbReference type="GO" id="GO:0016740">
    <property type="term" value="F:transferase activity"/>
    <property type="evidence" value="ECO:0007669"/>
    <property type="project" value="UniProtKB-KW"/>
</dbReference>
<keyword evidence="1" id="KW-0808">Transferase</keyword>
<reference evidence="1 2" key="1">
    <citation type="submission" date="2017-02" db="EMBL/GenBank/DDBJ databases">
        <authorList>
            <person name="Peterson S.W."/>
        </authorList>
    </citation>
    <scope>NUCLEOTIDE SEQUENCE [LARGE SCALE GENOMIC DNA]</scope>
    <source>
        <strain evidence="1 2">CIP104813</strain>
    </source>
</reference>
<proteinExistence type="predicted"/>
<organism evidence="1 2">
    <name type="scientific">Brachybacterium nesterenkovii</name>
    <dbReference type="NCBI Taxonomy" id="47847"/>
    <lineage>
        <taxon>Bacteria</taxon>
        <taxon>Bacillati</taxon>
        <taxon>Actinomycetota</taxon>
        <taxon>Actinomycetes</taxon>
        <taxon>Micrococcales</taxon>
        <taxon>Dermabacteraceae</taxon>
        <taxon>Brachybacterium</taxon>
    </lineage>
</organism>
<dbReference type="Proteomes" id="UP000195981">
    <property type="component" value="Unassembled WGS sequence"/>
</dbReference>
<keyword evidence="2" id="KW-1185">Reference proteome</keyword>
<dbReference type="AlphaFoldDB" id="A0A1X6X0R6"/>
<name>A0A1X6X0R6_9MICO</name>
<evidence type="ECO:0000313" key="1">
    <source>
        <dbReference type="EMBL" id="SLM91924.1"/>
    </source>
</evidence>
<evidence type="ECO:0000313" key="2">
    <source>
        <dbReference type="Proteomes" id="UP000195981"/>
    </source>
</evidence>